<dbReference type="SUPFAM" id="SSF51735">
    <property type="entry name" value="NAD(P)-binding Rossmann-fold domains"/>
    <property type="match status" value="1"/>
</dbReference>
<dbReference type="OrthoDB" id="9775296at2"/>
<evidence type="ECO:0000256" key="4">
    <source>
        <dbReference type="RuleBase" id="RU000363"/>
    </source>
</evidence>
<evidence type="ECO:0000256" key="3">
    <source>
        <dbReference type="ARBA" id="ARBA00023002"/>
    </source>
</evidence>
<name>H0UN88_9BACT</name>
<gene>
    <name evidence="5" type="ORF">TheveDRAFT_1253</name>
</gene>
<dbReference type="AlphaFoldDB" id="H0UN88"/>
<dbReference type="PANTHER" id="PTHR43391:SF14">
    <property type="entry name" value="DEHYDROGENASE_REDUCTASE SDR FAMILY PROTEIN 7-LIKE"/>
    <property type="match status" value="1"/>
</dbReference>
<dbReference type="STRING" id="926567.TheveDRAFT_1253"/>
<keyword evidence="3" id="KW-0560">Oxidoreductase</keyword>
<dbReference type="InterPro" id="IPR020904">
    <property type="entry name" value="Sc_DH/Rdtase_CS"/>
</dbReference>
<dbReference type="PRINTS" id="PR00080">
    <property type="entry name" value="SDRFAMILY"/>
</dbReference>
<dbReference type="eggNOG" id="COG4221">
    <property type="taxonomic scope" value="Bacteria"/>
</dbReference>
<evidence type="ECO:0000256" key="2">
    <source>
        <dbReference type="ARBA" id="ARBA00022857"/>
    </source>
</evidence>
<reference evidence="5 6" key="1">
    <citation type="submission" date="2011-10" db="EMBL/GenBank/DDBJ databases">
        <title>The Noncontiguous Finished genome of Thermanaerovibrio velox DSM 12556.</title>
        <authorList>
            <consortium name="US DOE Joint Genome Institute (JGI-PGF)"/>
            <person name="Lucas S."/>
            <person name="Copeland A."/>
            <person name="Lapidus A."/>
            <person name="Glavina del Rio T."/>
            <person name="Dalin E."/>
            <person name="Tice H."/>
            <person name="Bruce D."/>
            <person name="Goodwin L."/>
            <person name="Pitluck S."/>
            <person name="Peters L."/>
            <person name="Mikhailova N."/>
            <person name="Teshima H."/>
            <person name="Kyrpides N."/>
            <person name="Mavromatis K."/>
            <person name="Ivanova N."/>
            <person name="Markowitz V."/>
            <person name="Cheng J.-F."/>
            <person name="Hugenholtz P."/>
            <person name="Woyke T."/>
            <person name="Wu D."/>
            <person name="Spring S."/>
            <person name="Brambilla E.-M."/>
            <person name="Klenk H.-P."/>
            <person name="Eisen J.A."/>
        </authorList>
    </citation>
    <scope>NUCLEOTIDE SEQUENCE [LARGE SCALE GENOMIC DNA]</scope>
    <source>
        <strain evidence="5 6">DSM 12556</strain>
    </source>
</reference>
<keyword evidence="2" id="KW-0521">NADP</keyword>
<dbReference type="PROSITE" id="PS00061">
    <property type="entry name" value="ADH_SHORT"/>
    <property type="match status" value="1"/>
</dbReference>
<comment type="similarity">
    <text evidence="1 4">Belongs to the short-chain dehydrogenases/reductases (SDR) family.</text>
</comment>
<dbReference type="EMBL" id="CM001377">
    <property type="protein sequence ID" value="EHM10373.1"/>
    <property type="molecule type" value="Genomic_DNA"/>
</dbReference>
<dbReference type="Pfam" id="PF00106">
    <property type="entry name" value="adh_short"/>
    <property type="match status" value="1"/>
</dbReference>
<evidence type="ECO:0000256" key="1">
    <source>
        <dbReference type="ARBA" id="ARBA00006484"/>
    </source>
</evidence>
<dbReference type="Proteomes" id="UP000005730">
    <property type="component" value="Chromosome"/>
</dbReference>
<protein>
    <recommendedName>
        <fullName evidence="7">Short-chain alcohol dehydrogenase</fullName>
    </recommendedName>
</protein>
<dbReference type="InterPro" id="IPR036291">
    <property type="entry name" value="NAD(P)-bd_dom_sf"/>
</dbReference>
<dbReference type="Gene3D" id="3.40.50.720">
    <property type="entry name" value="NAD(P)-binding Rossmann-like Domain"/>
    <property type="match status" value="1"/>
</dbReference>
<sequence length="266" mass="28930">MDCSGKVAVVTGAASGIGLGIAEGLLRGGARAVFMGDLKEDPLLSQVDRLNRSYPGRVFGVVADVTVEEQVTGLIRSSREKGGRLDMVFNVAGMGMTLPTERITFDIWRFMVNLNVMGVVYGTYSAIPIMREQGFGHVVNAGSIAGLVPVPYQAVYAATKAAVISMTESLQYELEAEGLKFSVFCPGNVRTPIFGDLEPPADSISVEEAVDAIFDGMEKGQVVIAFPDFARKMGELYRMDRKAFDDLARKLAAERRENYRTKGTYF</sequence>
<dbReference type="PANTHER" id="PTHR43391">
    <property type="entry name" value="RETINOL DEHYDROGENASE-RELATED"/>
    <property type="match status" value="1"/>
</dbReference>
<dbReference type="HOGENOM" id="CLU_010194_2_1_0"/>
<evidence type="ECO:0000313" key="5">
    <source>
        <dbReference type="EMBL" id="EHM10373.1"/>
    </source>
</evidence>
<accession>H0UN88</accession>
<dbReference type="GO" id="GO:0016491">
    <property type="term" value="F:oxidoreductase activity"/>
    <property type="evidence" value="ECO:0007669"/>
    <property type="project" value="UniProtKB-KW"/>
</dbReference>
<keyword evidence="6" id="KW-1185">Reference proteome</keyword>
<dbReference type="PRINTS" id="PR00081">
    <property type="entry name" value="GDHRDH"/>
</dbReference>
<evidence type="ECO:0000313" key="6">
    <source>
        <dbReference type="Proteomes" id="UP000005730"/>
    </source>
</evidence>
<organism evidence="5 6">
    <name type="scientific">Thermanaerovibrio velox DSM 12556</name>
    <dbReference type="NCBI Taxonomy" id="926567"/>
    <lineage>
        <taxon>Bacteria</taxon>
        <taxon>Thermotogati</taxon>
        <taxon>Synergistota</taxon>
        <taxon>Synergistia</taxon>
        <taxon>Synergistales</taxon>
        <taxon>Synergistaceae</taxon>
        <taxon>Thermanaerovibrio</taxon>
    </lineage>
</organism>
<dbReference type="InterPro" id="IPR002347">
    <property type="entry name" value="SDR_fam"/>
</dbReference>
<dbReference type="CDD" id="cd05233">
    <property type="entry name" value="SDR_c"/>
    <property type="match status" value="1"/>
</dbReference>
<proteinExistence type="inferred from homology"/>
<evidence type="ECO:0008006" key="7">
    <source>
        <dbReference type="Google" id="ProtNLM"/>
    </source>
</evidence>